<dbReference type="AlphaFoldDB" id="A0A9R1VB05"/>
<comment type="caution">
    <text evidence="1">The sequence shown here is derived from an EMBL/GenBank/DDBJ whole genome shotgun (WGS) entry which is preliminary data.</text>
</comment>
<sequence>MSCPLIPESFLNQLPSASVTALLRETLDHCPITLQTAIDDFGKAPFRFFNSWMNKDGFEQIIRDSRKKFKGYGTLDAYLAAKL</sequence>
<evidence type="ECO:0000313" key="2">
    <source>
        <dbReference type="Proteomes" id="UP000235145"/>
    </source>
</evidence>
<dbReference type="EMBL" id="NBSK02000005">
    <property type="protein sequence ID" value="KAJ0202768.1"/>
    <property type="molecule type" value="Genomic_DNA"/>
</dbReference>
<keyword evidence="2" id="KW-1185">Reference proteome</keyword>
<name>A0A9R1VB05_LACSA</name>
<dbReference type="Proteomes" id="UP000235145">
    <property type="component" value="Unassembled WGS sequence"/>
</dbReference>
<evidence type="ECO:0000313" key="1">
    <source>
        <dbReference type="EMBL" id="KAJ0202768.1"/>
    </source>
</evidence>
<protein>
    <submittedName>
        <fullName evidence="1">Uncharacterized protein</fullName>
    </submittedName>
</protein>
<reference evidence="1 2" key="1">
    <citation type="journal article" date="2017" name="Nat. Commun.">
        <title>Genome assembly with in vitro proximity ligation data and whole-genome triplication in lettuce.</title>
        <authorList>
            <person name="Reyes-Chin-Wo S."/>
            <person name="Wang Z."/>
            <person name="Yang X."/>
            <person name="Kozik A."/>
            <person name="Arikit S."/>
            <person name="Song C."/>
            <person name="Xia L."/>
            <person name="Froenicke L."/>
            <person name="Lavelle D.O."/>
            <person name="Truco M.J."/>
            <person name="Xia R."/>
            <person name="Zhu S."/>
            <person name="Xu C."/>
            <person name="Xu H."/>
            <person name="Xu X."/>
            <person name="Cox K."/>
            <person name="Korf I."/>
            <person name="Meyers B.C."/>
            <person name="Michelmore R.W."/>
        </authorList>
    </citation>
    <scope>NUCLEOTIDE SEQUENCE [LARGE SCALE GENOMIC DNA]</scope>
    <source>
        <strain evidence="2">cv. Salinas</strain>
        <tissue evidence="1">Seedlings</tissue>
    </source>
</reference>
<gene>
    <name evidence="1" type="ORF">LSAT_V11C500237140</name>
</gene>
<accession>A0A9R1VB05</accession>
<organism evidence="1 2">
    <name type="scientific">Lactuca sativa</name>
    <name type="common">Garden lettuce</name>
    <dbReference type="NCBI Taxonomy" id="4236"/>
    <lineage>
        <taxon>Eukaryota</taxon>
        <taxon>Viridiplantae</taxon>
        <taxon>Streptophyta</taxon>
        <taxon>Embryophyta</taxon>
        <taxon>Tracheophyta</taxon>
        <taxon>Spermatophyta</taxon>
        <taxon>Magnoliopsida</taxon>
        <taxon>eudicotyledons</taxon>
        <taxon>Gunneridae</taxon>
        <taxon>Pentapetalae</taxon>
        <taxon>asterids</taxon>
        <taxon>campanulids</taxon>
        <taxon>Asterales</taxon>
        <taxon>Asteraceae</taxon>
        <taxon>Cichorioideae</taxon>
        <taxon>Cichorieae</taxon>
        <taxon>Lactucinae</taxon>
        <taxon>Lactuca</taxon>
    </lineage>
</organism>
<proteinExistence type="predicted"/>